<dbReference type="InterPro" id="IPR054544">
    <property type="entry name" value="Pest_crys_Cry1Aa_dom-IV"/>
</dbReference>
<dbReference type="AlphaFoldDB" id="A0A7T0Q8G7"/>
<gene>
    <name evidence="5" type="ORF">pLIS400466c</name>
</gene>
<dbReference type="Pfam" id="PF18449">
    <property type="entry name" value="Endotoxin_C2"/>
    <property type="match status" value="1"/>
</dbReference>
<feature type="compositionally biased region" description="Polar residues" evidence="2">
    <location>
        <begin position="363"/>
        <end position="372"/>
    </location>
</feature>
<feature type="region of interest" description="Disordered" evidence="2">
    <location>
        <begin position="237"/>
        <end position="372"/>
    </location>
</feature>
<organism evidence="5">
    <name type="scientific">Listeria seeligeri</name>
    <dbReference type="NCBI Taxonomy" id="1640"/>
    <lineage>
        <taxon>Bacteria</taxon>
        <taxon>Bacillati</taxon>
        <taxon>Bacillota</taxon>
        <taxon>Bacilli</taxon>
        <taxon>Bacillales</taxon>
        <taxon>Listeriaceae</taxon>
        <taxon>Listeria</taxon>
    </lineage>
</organism>
<feature type="transmembrane region" description="Helical" evidence="3">
    <location>
        <begin position="12"/>
        <end position="34"/>
    </location>
</feature>
<accession>A0A7T0Q8G7</accession>
<evidence type="ECO:0000259" key="4">
    <source>
        <dbReference type="Pfam" id="PF18449"/>
    </source>
</evidence>
<keyword evidence="3" id="KW-0472">Membrane</keyword>
<evidence type="ECO:0000256" key="3">
    <source>
        <dbReference type="SAM" id="Phobius"/>
    </source>
</evidence>
<protein>
    <recommendedName>
        <fullName evidence="4">Pesticidal crystal protein Cry1Aa domain-containing protein</fullName>
    </recommendedName>
</protein>
<evidence type="ECO:0000256" key="2">
    <source>
        <dbReference type="SAM" id="MobiDB-lite"/>
    </source>
</evidence>
<keyword evidence="3" id="KW-0812">Transmembrane</keyword>
<name>A0A7T0Q8G7_LISSE</name>
<feature type="domain" description="Pesticidal crystal protein Cry1Aa" evidence="4">
    <location>
        <begin position="171"/>
        <end position="230"/>
    </location>
</feature>
<feature type="coiled-coil region" evidence="1">
    <location>
        <begin position="33"/>
        <end position="60"/>
    </location>
</feature>
<sequence>MKEMKKLSKRVTWILAICGILVAGGISWGIYSYIDNKNQITEQETQVANLEKQVNDLYSDNTKELFKKDIGKENIEKTEKALDEFKGQDLLTPSITEDIAQIAIDWGNADYMYTYKMQVEKLLDPNGVLRADADIKKVEAQREELIKNTKKETFAKSFDPVVKEATAQQTQIDVATKQVDGLFTSADKKKVKEDVTRTSYETANKSVGKIKQAKAKEELSTSLNKVNKYLTDEEAKTAAAEEKAAQEAAELASAKEATEESTNSSETSGNSNSDSNDSAASNGSNSGQESASGGSSAGSSNGSSSSGSSSNSGKSASKSSGSSGSSSSSGNSKSSSGSSSKDMNPGDTYEGKKTGEGYIDGPNGNTWESFTW</sequence>
<keyword evidence="3" id="KW-1133">Transmembrane helix</keyword>
<geneLocation type="plasmid" evidence="5">
    <name>pLIS4</name>
</geneLocation>
<evidence type="ECO:0000256" key="1">
    <source>
        <dbReference type="SAM" id="Coils"/>
    </source>
</evidence>
<dbReference type="RefSeq" id="WP_199202578.1">
    <property type="nucleotide sequence ID" value="NZ_MW124301.1"/>
</dbReference>
<proteinExistence type="predicted"/>
<feature type="compositionally biased region" description="Low complexity" evidence="2">
    <location>
        <begin position="246"/>
        <end position="341"/>
    </location>
</feature>
<evidence type="ECO:0000313" key="5">
    <source>
        <dbReference type="EMBL" id="QPL19428.1"/>
    </source>
</evidence>
<dbReference type="EMBL" id="MW124301">
    <property type="protein sequence ID" value="QPL19428.1"/>
    <property type="molecule type" value="Genomic_DNA"/>
</dbReference>
<keyword evidence="1" id="KW-0175">Coiled coil</keyword>
<reference evidence="5" key="1">
    <citation type="journal article" date="2020" name="Int. J. Mol. Sci.">
        <title>Genetic Carriers and Genomic Distribution of cadA6-A Novel Variant of a Cadmium Resistance Determinant Identified in Listeria spp.</title>
        <authorList>
            <person name="Chmielowska C."/>
            <person name="Korsak D."/>
            <person name="Szmulkowska B."/>
            <person name="Krop A."/>
            <person name="Lipka K."/>
            <person name="Krupinska M."/>
            <person name="Bartosik D."/>
        </authorList>
    </citation>
    <scope>NUCLEOTIDE SEQUENCE</scope>
    <source>
        <strain evidence="5">Sr12</strain>
    </source>
</reference>
<keyword evidence="5" id="KW-0614">Plasmid</keyword>
<reference evidence="5" key="2">
    <citation type="submission" date="2020-10" db="EMBL/GenBank/DDBJ databases">
        <authorList>
            <person name="Chmielowska C.A."/>
            <person name="Korsak D."/>
            <person name="Bartosik D."/>
        </authorList>
    </citation>
    <scope>NUCLEOTIDE SEQUENCE</scope>
    <source>
        <strain evidence="5">Sr12</strain>
        <plasmid evidence="5">pLIS4</plasmid>
    </source>
</reference>